<keyword evidence="8" id="KW-0966">Cell projection</keyword>
<keyword evidence="13" id="KW-1185">Reference proteome</keyword>
<dbReference type="PANTHER" id="PTHR21532">
    <property type="entry name" value="PHOSPHODIESTERASE HL"/>
    <property type="match status" value="1"/>
</dbReference>
<evidence type="ECO:0000256" key="4">
    <source>
        <dbReference type="ARBA" id="ARBA00021815"/>
    </source>
</evidence>
<dbReference type="GO" id="GO:0097546">
    <property type="term" value="C:ciliary base"/>
    <property type="evidence" value="ECO:0007669"/>
    <property type="project" value="TreeGrafter"/>
</dbReference>
<dbReference type="PANTHER" id="PTHR21532:SF0">
    <property type="entry name" value="CILIA- AND FLAGELLA-ASSOCIATED PROTEIN 36"/>
    <property type="match status" value="1"/>
</dbReference>
<dbReference type="InterPro" id="IPR038888">
    <property type="entry name" value="CFAP36"/>
</dbReference>
<evidence type="ECO:0000256" key="3">
    <source>
        <dbReference type="ARBA" id="ARBA00007460"/>
    </source>
</evidence>
<dbReference type="Proteomes" id="UP001190700">
    <property type="component" value="Unassembled WGS sequence"/>
</dbReference>
<reference evidence="12 13" key="1">
    <citation type="journal article" date="2015" name="Genome Biol. Evol.">
        <title>Comparative Genomics of a Bacterivorous Green Alga Reveals Evolutionary Causalities and Consequences of Phago-Mixotrophic Mode of Nutrition.</title>
        <authorList>
            <person name="Burns J.A."/>
            <person name="Paasch A."/>
            <person name="Narechania A."/>
            <person name="Kim E."/>
        </authorList>
    </citation>
    <scope>NUCLEOTIDE SEQUENCE [LARGE SCALE GENOMIC DNA]</scope>
    <source>
        <strain evidence="12 13">PLY_AMNH</strain>
    </source>
</reference>
<comment type="subcellular location">
    <subcellularLocation>
        <location evidence="1">Cell projection</location>
        <location evidence="1">Cilium</location>
    </subcellularLocation>
    <subcellularLocation>
        <location evidence="2">Cytoplasm</location>
    </subcellularLocation>
</comment>
<comment type="caution">
    <text evidence="12">The sequence shown here is derived from an EMBL/GenBank/DDBJ whole genome shotgun (WGS) entry which is preliminary data.</text>
</comment>
<evidence type="ECO:0000313" key="12">
    <source>
        <dbReference type="EMBL" id="KAK3266081.1"/>
    </source>
</evidence>
<accession>A0AAE0FU50</accession>
<evidence type="ECO:0000256" key="7">
    <source>
        <dbReference type="ARBA" id="ARBA00023069"/>
    </source>
</evidence>
<organism evidence="12 13">
    <name type="scientific">Cymbomonas tetramitiformis</name>
    <dbReference type="NCBI Taxonomy" id="36881"/>
    <lineage>
        <taxon>Eukaryota</taxon>
        <taxon>Viridiplantae</taxon>
        <taxon>Chlorophyta</taxon>
        <taxon>Pyramimonadophyceae</taxon>
        <taxon>Pyramimonadales</taxon>
        <taxon>Pyramimonadaceae</taxon>
        <taxon>Cymbomonas</taxon>
    </lineage>
</organism>
<keyword evidence="5" id="KW-0963">Cytoplasm</keyword>
<sequence length="343" mass="39559">MAKTRGFQGERLFRLGVCWTKYRQKSKHTSYKRMGATTEEDAAWANEQFMSLMADDPLGAIMGEVVSHFLTKVQPALDSFAEKHCSKFSDVKDEVIFLGTQSSTSEDLNLEQHKLFEEYVKVFEGLMEDFLSSRGVTTEQFVAKCSQSKKDKEKYGIVNGDAEFMDLLCLVDDYSGFLVYMRDTYDDTLDAANYAMIFEQDLEDATKSERTPIRKAKRPPKRDSTDKPTLYGVLPEAVTYFVHVIQPTLEKFSRKHCSLFAEIHPEEQPLDQYNNFTKYQVLFEYKMEEFLTSKEVSLEEFVLRCKEEHDSGPKGSSFLDQMAIFDSFSQYSVMMNGVYKDSQ</sequence>
<dbReference type="InterPro" id="IPR023379">
    <property type="entry name" value="BART_dom"/>
</dbReference>
<dbReference type="EMBL" id="LGRX02013451">
    <property type="protein sequence ID" value="KAK3266081.1"/>
    <property type="molecule type" value="Genomic_DNA"/>
</dbReference>
<feature type="region of interest" description="Disordered" evidence="10">
    <location>
        <begin position="208"/>
        <end position="228"/>
    </location>
</feature>
<dbReference type="Pfam" id="PF11527">
    <property type="entry name" value="ARL2_Bind_BART"/>
    <property type="match status" value="2"/>
</dbReference>
<evidence type="ECO:0000256" key="2">
    <source>
        <dbReference type="ARBA" id="ARBA00004496"/>
    </source>
</evidence>
<protein>
    <recommendedName>
        <fullName evidence="4">Cilia- and flagella-associated protein 36</fullName>
    </recommendedName>
    <alternativeName>
        <fullName evidence="9">Coiled-coil domain-containing protein 104</fullName>
    </alternativeName>
</protein>
<name>A0AAE0FU50_9CHLO</name>
<evidence type="ECO:0000256" key="8">
    <source>
        <dbReference type="ARBA" id="ARBA00023273"/>
    </source>
</evidence>
<evidence type="ECO:0000256" key="1">
    <source>
        <dbReference type="ARBA" id="ARBA00004138"/>
    </source>
</evidence>
<feature type="domain" description="BART" evidence="11">
    <location>
        <begin position="248"/>
        <end position="335"/>
    </location>
</feature>
<dbReference type="Gene3D" id="1.20.1520.10">
    <property type="entry name" value="ADP-ribosylation factor-like 2-binding protein, domain"/>
    <property type="match status" value="2"/>
</dbReference>
<evidence type="ECO:0000256" key="6">
    <source>
        <dbReference type="ARBA" id="ARBA00023054"/>
    </source>
</evidence>
<dbReference type="InterPro" id="IPR042541">
    <property type="entry name" value="BART_sf"/>
</dbReference>
<evidence type="ECO:0000256" key="5">
    <source>
        <dbReference type="ARBA" id="ARBA00022490"/>
    </source>
</evidence>
<dbReference type="AlphaFoldDB" id="A0AAE0FU50"/>
<proteinExistence type="inferred from homology"/>
<dbReference type="GO" id="GO:0005930">
    <property type="term" value="C:axoneme"/>
    <property type="evidence" value="ECO:0007669"/>
    <property type="project" value="TreeGrafter"/>
</dbReference>
<comment type="similarity">
    <text evidence="3">Belongs to the CFAP36 family.</text>
</comment>
<evidence type="ECO:0000313" key="13">
    <source>
        <dbReference type="Proteomes" id="UP001190700"/>
    </source>
</evidence>
<keyword evidence="6" id="KW-0175">Coiled coil</keyword>
<evidence type="ECO:0000259" key="11">
    <source>
        <dbReference type="Pfam" id="PF11527"/>
    </source>
</evidence>
<evidence type="ECO:0000256" key="9">
    <source>
        <dbReference type="ARBA" id="ARBA00031593"/>
    </source>
</evidence>
<feature type="domain" description="BART" evidence="11">
    <location>
        <begin position="76"/>
        <end position="183"/>
    </location>
</feature>
<evidence type="ECO:0000256" key="10">
    <source>
        <dbReference type="SAM" id="MobiDB-lite"/>
    </source>
</evidence>
<gene>
    <name evidence="12" type="ORF">CYMTET_25271</name>
</gene>
<keyword evidence="7" id="KW-0969">Cilium</keyword>